<proteinExistence type="predicted"/>
<dbReference type="AlphaFoldDB" id="A0A151JYM9"/>
<reference evidence="1 2" key="1">
    <citation type="submission" date="2016-03" db="EMBL/GenBank/DDBJ databases">
        <title>Trachymyrmex septentrionalis WGS genome.</title>
        <authorList>
            <person name="Nygaard S."/>
            <person name="Hu H."/>
            <person name="Boomsma J."/>
            <person name="Zhang G."/>
        </authorList>
    </citation>
    <scope>NUCLEOTIDE SEQUENCE [LARGE SCALE GENOMIC DNA]</scope>
    <source>
        <strain evidence="1">Tsep2-gDNA-1</strain>
        <tissue evidence="1">Whole body</tissue>
    </source>
</reference>
<organism evidence="1 2">
    <name type="scientific">Trachymyrmex septentrionalis</name>
    <dbReference type="NCBI Taxonomy" id="34720"/>
    <lineage>
        <taxon>Eukaryota</taxon>
        <taxon>Metazoa</taxon>
        <taxon>Ecdysozoa</taxon>
        <taxon>Arthropoda</taxon>
        <taxon>Hexapoda</taxon>
        <taxon>Insecta</taxon>
        <taxon>Pterygota</taxon>
        <taxon>Neoptera</taxon>
        <taxon>Endopterygota</taxon>
        <taxon>Hymenoptera</taxon>
        <taxon>Apocrita</taxon>
        <taxon>Aculeata</taxon>
        <taxon>Formicoidea</taxon>
        <taxon>Formicidae</taxon>
        <taxon>Myrmicinae</taxon>
        <taxon>Trachymyrmex</taxon>
    </lineage>
</organism>
<evidence type="ECO:0000313" key="2">
    <source>
        <dbReference type="Proteomes" id="UP000078541"/>
    </source>
</evidence>
<evidence type="ECO:0000313" key="1">
    <source>
        <dbReference type="EMBL" id="KYN41491.1"/>
    </source>
</evidence>
<feature type="non-terminal residue" evidence="1">
    <location>
        <position position="1"/>
    </location>
</feature>
<keyword evidence="2" id="KW-1185">Reference proteome</keyword>
<accession>A0A151JYM9</accession>
<name>A0A151JYM9_9HYME</name>
<dbReference type="EMBL" id="KQ981469">
    <property type="protein sequence ID" value="KYN41491.1"/>
    <property type="molecule type" value="Genomic_DNA"/>
</dbReference>
<gene>
    <name evidence="1" type="ORF">ALC56_04096</name>
</gene>
<evidence type="ECO:0008006" key="3">
    <source>
        <dbReference type="Google" id="ProtNLM"/>
    </source>
</evidence>
<protein>
    <recommendedName>
        <fullName evidence="3">Copia protein</fullName>
    </recommendedName>
</protein>
<sequence length="86" mass="10073">KKLLGRENYDSWKFAMREAADLWGYVEGDTTYMTDTKKCMMARAKIIFVDKSNYGYIQQMITAKGEISFITADTIKVKFLREIRNN</sequence>
<dbReference type="Proteomes" id="UP000078541">
    <property type="component" value="Unassembled WGS sequence"/>
</dbReference>
<dbReference type="STRING" id="34720.A0A151JYM9"/>